<name>A0ABS4YNB3_9MICO</name>
<organism evidence="2 3">
    <name type="scientific">Brachybacterium fresconis</name>
    <dbReference type="NCBI Taxonomy" id="173363"/>
    <lineage>
        <taxon>Bacteria</taxon>
        <taxon>Bacillati</taxon>
        <taxon>Actinomycetota</taxon>
        <taxon>Actinomycetes</taxon>
        <taxon>Micrococcales</taxon>
        <taxon>Dermabacteraceae</taxon>
        <taxon>Brachybacterium</taxon>
    </lineage>
</organism>
<reference evidence="2 3" key="1">
    <citation type="submission" date="2021-03" db="EMBL/GenBank/DDBJ databases">
        <title>Sequencing the genomes of 1000 actinobacteria strains.</title>
        <authorList>
            <person name="Klenk H.-P."/>
        </authorList>
    </citation>
    <scope>NUCLEOTIDE SEQUENCE [LARGE SCALE GENOMIC DNA]</scope>
    <source>
        <strain evidence="2 3">DSM 14564</strain>
    </source>
</reference>
<gene>
    <name evidence="2" type="ORF">JOF44_003179</name>
</gene>
<comment type="caution">
    <text evidence="2">The sequence shown here is derived from an EMBL/GenBank/DDBJ whole genome shotgun (WGS) entry which is preliminary data.</text>
</comment>
<feature type="transmembrane region" description="Helical" evidence="1">
    <location>
        <begin position="56"/>
        <end position="75"/>
    </location>
</feature>
<evidence type="ECO:0008006" key="4">
    <source>
        <dbReference type="Google" id="ProtNLM"/>
    </source>
</evidence>
<dbReference type="Proteomes" id="UP000698222">
    <property type="component" value="Unassembled WGS sequence"/>
</dbReference>
<evidence type="ECO:0000256" key="1">
    <source>
        <dbReference type="SAM" id="Phobius"/>
    </source>
</evidence>
<protein>
    <recommendedName>
        <fullName evidence="4">DUF998 domain-containing protein</fullName>
    </recommendedName>
</protein>
<dbReference type="RefSeq" id="WP_209893647.1">
    <property type="nucleotide sequence ID" value="NZ_BAAAJV010000016.1"/>
</dbReference>
<accession>A0ABS4YNB3</accession>
<feature type="transmembrane region" description="Helical" evidence="1">
    <location>
        <begin position="113"/>
        <end position="131"/>
    </location>
</feature>
<feature type="transmembrane region" description="Helical" evidence="1">
    <location>
        <begin position="87"/>
        <end position="107"/>
    </location>
</feature>
<evidence type="ECO:0000313" key="2">
    <source>
        <dbReference type="EMBL" id="MBP2410276.1"/>
    </source>
</evidence>
<dbReference type="EMBL" id="JAGIOC010000001">
    <property type="protein sequence ID" value="MBP2410276.1"/>
    <property type="molecule type" value="Genomic_DNA"/>
</dbReference>
<keyword evidence="1" id="KW-0472">Membrane</keyword>
<proteinExistence type="predicted"/>
<evidence type="ECO:0000313" key="3">
    <source>
        <dbReference type="Proteomes" id="UP000698222"/>
    </source>
</evidence>
<sequence length="150" mass="15226">MTLRNLLMVHAALLISTGVLFWAGTANLLLQGYGFSLGDASQIAGEGAGTTYAPHALGRLLGVVCVGFGVLLLALRDIGASPFGRRVAGALCATSAVGALAAVTQQVAVWQSAAGWVTAAVFLLLALGYLAQSLSPQRASAQPLHAVTQP</sequence>
<keyword evidence="1" id="KW-1133">Transmembrane helix</keyword>
<keyword evidence="3" id="KW-1185">Reference proteome</keyword>
<keyword evidence="1" id="KW-0812">Transmembrane</keyword>